<dbReference type="InterPro" id="IPR003791">
    <property type="entry name" value="UPF0178"/>
</dbReference>
<sequence length="154" mass="17349">MAAVKIIVDGDACPVKNEIITIARMYAVPVCMVASFDHRLPQIEDVEMVQVDRSSQSADMFIANKVKAGDLVITQDFGLACLAIAKHALTLSFRGEAYTNDNIDHLLERRAESAKRRRQGLRTKGPRALTDEDRKKFQQNLTKLLLEKQEKHEV</sequence>
<dbReference type="NCBIfam" id="NF001095">
    <property type="entry name" value="PRK00124.1"/>
    <property type="match status" value="1"/>
</dbReference>
<evidence type="ECO:0000313" key="3">
    <source>
        <dbReference type="EMBL" id="MFC6332433.1"/>
    </source>
</evidence>
<reference evidence="4" key="1">
    <citation type="journal article" date="2019" name="Int. J. Syst. Evol. Microbiol.">
        <title>The Global Catalogue of Microorganisms (GCM) 10K type strain sequencing project: providing services to taxonomists for standard genome sequencing and annotation.</title>
        <authorList>
            <consortium name="The Broad Institute Genomics Platform"/>
            <consortium name="The Broad Institute Genome Sequencing Center for Infectious Disease"/>
            <person name="Wu L."/>
            <person name="Ma J."/>
        </authorList>
    </citation>
    <scope>NUCLEOTIDE SEQUENCE [LARGE SCALE GENOMIC DNA]</scope>
    <source>
        <strain evidence="4">PCU 280</strain>
    </source>
</reference>
<proteinExistence type="inferred from homology"/>
<dbReference type="Proteomes" id="UP001596233">
    <property type="component" value="Unassembled WGS sequence"/>
</dbReference>
<organism evidence="3 4">
    <name type="scientific">Paenibacillus septentrionalis</name>
    <dbReference type="NCBI Taxonomy" id="429342"/>
    <lineage>
        <taxon>Bacteria</taxon>
        <taxon>Bacillati</taxon>
        <taxon>Bacillota</taxon>
        <taxon>Bacilli</taxon>
        <taxon>Bacillales</taxon>
        <taxon>Paenibacillaceae</taxon>
        <taxon>Paenibacillus</taxon>
    </lineage>
</organism>
<evidence type="ECO:0000313" key="4">
    <source>
        <dbReference type="Proteomes" id="UP001596233"/>
    </source>
</evidence>
<dbReference type="Pfam" id="PF02639">
    <property type="entry name" value="DUF188"/>
    <property type="match status" value="1"/>
</dbReference>
<comment type="caution">
    <text evidence="3">The sequence shown here is derived from an EMBL/GenBank/DDBJ whole genome shotgun (WGS) entry which is preliminary data.</text>
</comment>
<dbReference type="HAMAP" id="MF_00489">
    <property type="entry name" value="UPF0178"/>
    <property type="match status" value="1"/>
</dbReference>
<keyword evidence="4" id="KW-1185">Reference proteome</keyword>
<name>A0ABW1V374_9BACL</name>
<dbReference type="EMBL" id="JBHSTE010000002">
    <property type="protein sequence ID" value="MFC6332433.1"/>
    <property type="molecule type" value="Genomic_DNA"/>
</dbReference>
<protein>
    <recommendedName>
        <fullName evidence="2">UPF0178 protein ACFP56_07330</fullName>
    </recommendedName>
</protein>
<comment type="similarity">
    <text evidence="1 2">Belongs to the UPF0178 family.</text>
</comment>
<dbReference type="PANTHER" id="PTHR35146:SF1">
    <property type="entry name" value="UPF0178 PROTEIN YAII"/>
    <property type="match status" value="1"/>
</dbReference>
<evidence type="ECO:0000256" key="1">
    <source>
        <dbReference type="ARBA" id="ARBA00008522"/>
    </source>
</evidence>
<dbReference type="RefSeq" id="WP_379232792.1">
    <property type="nucleotide sequence ID" value="NZ_JBHSTE010000002.1"/>
</dbReference>
<evidence type="ECO:0000256" key="2">
    <source>
        <dbReference type="HAMAP-Rule" id="MF_00489"/>
    </source>
</evidence>
<accession>A0ABW1V374</accession>
<dbReference type="PANTHER" id="PTHR35146">
    <property type="entry name" value="UPF0178 PROTEIN YAII"/>
    <property type="match status" value="1"/>
</dbReference>
<gene>
    <name evidence="3" type="ORF">ACFP56_07330</name>
</gene>